<gene>
    <name evidence="10" type="ORF">T265_01665</name>
</gene>
<dbReference type="NCBIfam" id="TIGR00840">
    <property type="entry name" value="b_cpa1"/>
    <property type="match status" value="1"/>
</dbReference>
<evidence type="ECO:0000313" key="11">
    <source>
        <dbReference type="Proteomes" id="UP000054324"/>
    </source>
</evidence>
<dbReference type="PANTHER" id="PTHR10110">
    <property type="entry name" value="SODIUM/HYDROGEN EXCHANGER"/>
    <property type="match status" value="1"/>
</dbReference>
<evidence type="ECO:0000256" key="4">
    <source>
        <dbReference type="ARBA" id="ARBA00022989"/>
    </source>
</evidence>
<dbReference type="InterPro" id="IPR018422">
    <property type="entry name" value="Cation/H_exchanger_CPA1"/>
</dbReference>
<name>A0A074ZXS7_OPIVI</name>
<dbReference type="PRINTS" id="PR01084">
    <property type="entry name" value="NAHEXCHNGR"/>
</dbReference>
<keyword evidence="5" id="KW-0915">Sodium</keyword>
<keyword evidence="7" id="KW-0472">Membrane</keyword>
<evidence type="ECO:0000256" key="6">
    <source>
        <dbReference type="ARBA" id="ARBA00023065"/>
    </source>
</evidence>
<dbReference type="PANTHER" id="PTHR10110:SF126">
    <property type="entry name" value="NA(+)_H(+) EXCHANGER PROTEIN 7"/>
    <property type="match status" value="1"/>
</dbReference>
<dbReference type="CTD" id="20315853"/>
<dbReference type="Proteomes" id="UP000054324">
    <property type="component" value="Unassembled WGS sequence"/>
</dbReference>
<keyword evidence="6 9" id="KW-0406">Ion transport</keyword>
<dbReference type="GO" id="GO:0005886">
    <property type="term" value="C:plasma membrane"/>
    <property type="evidence" value="ECO:0007669"/>
    <property type="project" value="TreeGrafter"/>
</dbReference>
<reference evidence="10 11" key="1">
    <citation type="submission" date="2013-11" db="EMBL/GenBank/DDBJ databases">
        <title>Opisthorchis viverrini - life in the bile duct.</title>
        <authorList>
            <person name="Young N.D."/>
            <person name="Nagarajan N."/>
            <person name="Lin S.J."/>
            <person name="Korhonen P.K."/>
            <person name="Jex A.R."/>
            <person name="Hall R.S."/>
            <person name="Safavi-Hemami H."/>
            <person name="Kaewkong W."/>
            <person name="Bertrand D."/>
            <person name="Gao S."/>
            <person name="Seet Q."/>
            <person name="Wongkham S."/>
            <person name="Teh B.T."/>
            <person name="Wongkham C."/>
            <person name="Intapan P.M."/>
            <person name="Maleewong W."/>
            <person name="Yang X."/>
            <person name="Hu M."/>
            <person name="Wang Z."/>
            <person name="Hofmann A."/>
            <person name="Sternberg P.W."/>
            <person name="Tan P."/>
            <person name="Wang J."/>
            <person name="Gasser R.B."/>
        </authorList>
    </citation>
    <scope>NUCLEOTIDE SEQUENCE [LARGE SCALE GENOMIC DNA]</scope>
</reference>
<evidence type="ECO:0000256" key="2">
    <source>
        <dbReference type="ARBA" id="ARBA00022448"/>
    </source>
</evidence>
<evidence type="ECO:0000256" key="7">
    <source>
        <dbReference type="ARBA" id="ARBA00023136"/>
    </source>
</evidence>
<keyword evidence="11" id="KW-1185">Reference proteome</keyword>
<comment type="similarity">
    <text evidence="9">Belongs to the monovalent cation:proton antiporter 1 (CPA1) transporter (TC 2.A.36) family.</text>
</comment>
<dbReference type="Gene3D" id="6.10.140.1330">
    <property type="match status" value="1"/>
</dbReference>
<dbReference type="RefSeq" id="XP_009163995.1">
    <property type="nucleotide sequence ID" value="XM_009165731.1"/>
</dbReference>
<keyword evidence="4" id="KW-1133">Transmembrane helix</keyword>
<sequence>MNNIIPCLYVWFYLGFLVLAVSTTSSSSEAPVDGHMAEIAAAKWEFQEFVVHITVILFLLAMILLKMIFHRIPYLPEYIPESLLLIIVGIIFGAIVRYVISANTVGETVWQLTPRLFFYYLLPPIILEASYSLYNRTFSEYLGVVLIFAVVGTIVNFLIIGFCMNGLLLVGAMGDIKDKFDLKGMLLFSSLIVAVDPVAVLAIFQDIGVELSLYYIVFGESLLNDAVTVVLYDIMSAFAGTDNVTGRQIAVGIASFFTVSFGGLLIGVVVGILSCLITRIKSHLNAFTLILLAYFSYIMADCVGWSGIISMIGCGLVQAAYAFHNLDHKSVTLVHKLTKLVAEVSESVIFLFLGVEVLRGNIEWQSGFILWSLVLCLFSRAIVVLAITAAVNAVQVDNTKISFTEQVVLIYGGLRGAVSFSLSILIVPESLGPSGHYSRHVMITATMFIILFTVGFMGVTMKPLVKLLKIRIQTKRKLSLFNVLNENVLDEALSSVEIIAAEKGRNVVRDFFIRLDEKYVRRILQRNPEMYDHKLMRVYEKIALKLHYASLQPSQTEVILEDIPEALKAKYMKRMITSDSSASIEEGAGTRPMFVQKRGRWAETGREKQTFAEVAAQLVDHIRSTRRASIGAYGKPRATVDEALSHIIKSHKKGILRKQSTTSPKTATETTHAQDDHGDEPNVEMLKWKRALRAAKHSKAQPRIVSRWSDITDDRDEESEEEIY</sequence>
<keyword evidence="8 9" id="KW-0739">Sodium transport</keyword>
<evidence type="ECO:0000256" key="8">
    <source>
        <dbReference type="ARBA" id="ARBA00023201"/>
    </source>
</evidence>
<accession>A0A074ZXS7</accession>
<evidence type="ECO:0000256" key="3">
    <source>
        <dbReference type="ARBA" id="ARBA00022692"/>
    </source>
</evidence>
<dbReference type="GO" id="GO:0098719">
    <property type="term" value="P:sodium ion import across plasma membrane"/>
    <property type="evidence" value="ECO:0007669"/>
    <property type="project" value="TreeGrafter"/>
</dbReference>
<protein>
    <recommendedName>
        <fullName evidence="9">Sodium/hydrogen exchanger</fullName>
    </recommendedName>
</protein>
<dbReference type="GO" id="GO:0015385">
    <property type="term" value="F:sodium:proton antiporter activity"/>
    <property type="evidence" value="ECO:0007669"/>
    <property type="project" value="InterPro"/>
</dbReference>
<evidence type="ECO:0000256" key="1">
    <source>
        <dbReference type="ARBA" id="ARBA00004141"/>
    </source>
</evidence>
<evidence type="ECO:0000256" key="5">
    <source>
        <dbReference type="ARBA" id="ARBA00023053"/>
    </source>
</evidence>
<dbReference type="GeneID" id="20315853"/>
<keyword evidence="3 9" id="KW-0812">Transmembrane</keyword>
<dbReference type="EMBL" id="KL596636">
    <property type="protein sequence ID" value="KER32233.1"/>
    <property type="molecule type" value="Genomic_DNA"/>
</dbReference>
<dbReference type="GO" id="GO:0051453">
    <property type="term" value="P:regulation of intracellular pH"/>
    <property type="evidence" value="ECO:0007669"/>
    <property type="project" value="TreeGrafter"/>
</dbReference>
<comment type="subcellular location">
    <subcellularLocation>
        <location evidence="1">Membrane</location>
        <topology evidence="1">Multi-pass membrane protein</topology>
    </subcellularLocation>
</comment>
<dbReference type="STRING" id="6198.A0A074ZXS7"/>
<proteinExistence type="inferred from homology"/>
<organism evidence="10 11">
    <name type="scientific">Opisthorchis viverrini</name>
    <name type="common">Southeast Asian liver fluke</name>
    <dbReference type="NCBI Taxonomy" id="6198"/>
    <lineage>
        <taxon>Eukaryota</taxon>
        <taxon>Metazoa</taxon>
        <taxon>Spiralia</taxon>
        <taxon>Lophotrochozoa</taxon>
        <taxon>Platyhelminthes</taxon>
        <taxon>Trematoda</taxon>
        <taxon>Digenea</taxon>
        <taxon>Opisthorchiida</taxon>
        <taxon>Opisthorchiata</taxon>
        <taxon>Opisthorchiidae</taxon>
        <taxon>Opisthorchis</taxon>
    </lineage>
</organism>
<dbReference type="OrthoDB" id="196264at2759"/>
<dbReference type="AlphaFoldDB" id="A0A074ZXS7"/>
<dbReference type="InterPro" id="IPR006153">
    <property type="entry name" value="Cation/H_exchanger_TM"/>
</dbReference>
<dbReference type="Pfam" id="PF00999">
    <property type="entry name" value="Na_H_Exchanger"/>
    <property type="match status" value="1"/>
</dbReference>
<keyword evidence="9" id="KW-0050">Antiport</keyword>
<evidence type="ECO:0000313" key="10">
    <source>
        <dbReference type="EMBL" id="KER32233.1"/>
    </source>
</evidence>
<dbReference type="KEGG" id="ovi:T265_01665"/>
<keyword evidence="2 9" id="KW-0813">Transport</keyword>
<dbReference type="GO" id="GO:0015386">
    <property type="term" value="F:potassium:proton antiporter activity"/>
    <property type="evidence" value="ECO:0007669"/>
    <property type="project" value="TreeGrafter"/>
</dbReference>
<evidence type="ECO:0000256" key="9">
    <source>
        <dbReference type="RuleBase" id="RU003722"/>
    </source>
</evidence>
<dbReference type="InterPro" id="IPR004709">
    <property type="entry name" value="NaH_exchanger"/>
</dbReference>